<dbReference type="SUPFAM" id="SSF46626">
    <property type="entry name" value="Cytochrome c"/>
    <property type="match status" value="1"/>
</dbReference>
<dbReference type="EMBL" id="JBHUON010000042">
    <property type="protein sequence ID" value="MFD2866888.1"/>
    <property type="molecule type" value="Genomic_DNA"/>
</dbReference>
<sequence length="573" mass="63581">MSFNKRFILLPFFCCTITVGIAQQKKPASTYSVNKTVIAQGDALFQKNCSDCHNFKTRGIGPDLSGVTADASYAYLSKFISNSQALVKAGDKRAAAIFAEYKVPMPSHPQLKPTDINAILSFINTYKKQAEVYVNTAALGIPVTDPMPAKIAKSGLTLKLQEWLTAPKTSTKNPSTRITQTFVLKGPKGNRMLMLEMRGKLYEIKDGRFNTIMDMAQLKPNFIPEPGLASGWGSFAFHPEFYKNGLLYTTHTEKKGSAPADYTYADSIPVALQWVVNEWKINDPNATVFDATPREMLRVNMPSPIHGMQQIIFNPLSKPGSADYGLIYLGIGDGGSAEARYPQLCDAPTQIRSSIIRIDPAGRNSKNGKYGIVAANAWAKDADQNTLGEVYARGFRNPNKITWAADGTMLASDIGYTMVEELNIVKPGLDYGWPEREGTFVLNFAGKKSAIYNLPARDHKYTYAVAQYDHDEGNAISGGFVYEGKIAQLKGKYIFGDIVKGRMFYLEYKDLKLGQQAQIKEFDLQFNGLPNKFIDLVKNPKADMRLDLGENNTIYIWAKTDGKIWEVKDCIAN</sequence>
<evidence type="ECO:0000256" key="3">
    <source>
        <dbReference type="ARBA" id="ARBA00023004"/>
    </source>
</evidence>
<dbReference type="PANTHER" id="PTHR19328:SF13">
    <property type="entry name" value="HIPL1 PROTEIN"/>
    <property type="match status" value="1"/>
</dbReference>
<dbReference type="InterPro" id="IPR036909">
    <property type="entry name" value="Cyt_c-like_dom_sf"/>
</dbReference>
<dbReference type="SUPFAM" id="SSF50952">
    <property type="entry name" value="Soluble quinoprotein glucose dehydrogenase"/>
    <property type="match status" value="1"/>
</dbReference>
<evidence type="ECO:0000256" key="1">
    <source>
        <dbReference type="ARBA" id="ARBA00022617"/>
    </source>
</evidence>
<evidence type="ECO:0000313" key="7">
    <source>
        <dbReference type="Proteomes" id="UP001597601"/>
    </source>
</evidence>
<dbReference type="Pfam" id="PF07995">
    <property type="entry name" value="GSDH"/>
    <property type="match status" value="1"/>
</dbReference>
<keyword evidence="3 4" id="KW-0408">Iron</keyword>
<feature type="domain" description="Cytochrome c" evidence="5">
    <location>
        <begin position="36"/>
        <end position="127"/>
    </location>
</feature>
<dbReference type="Proteomes" id="UP001597601">
    <property type="component" value="Unassembled WGS sequence"/>
</dbReference>
<evidence type="ECO:0000313" key="6">
    <source>
        <dbReference type="EMBL" id="MFD2866888.1"/>
    </source>
</evidence>
<accession>A0ABW5XVA3</accession>
<protein>
    <submittedName>
        <fullName evidence="6">PQQ-dependent sugar dehydrogenase</fullName>
    </submittedName>
</protein>
<dbReference type="PROSITE" id="PS51007">
    <property type="entry name" value="CYTC"/>
    <property type="match status" value="1"/>
</dbReference>
<evidence type="ECO:0000256" key="4">
    <source>
        <dbReference type="PROSITE-ProRule" id="PRU00433"/>
    </source>
</evidence>
<proteinExistence type="predicted"/>
<evidence type="ECO:0000256" key="2">
    <source>
        <dbReference type="ARBA" id="ARBA00022723"/>
    </source>
</evidence>
<dbReference type="PANTHER" id="PTHR19328">
    <property type="entry name" value="HEDGEHOG-INTERACTING PROTEIN"/>
    <property type="match status" value="1"/>
</dbReference>
<name>A0ABW5XVA3_9SPHI</name>
<organism evidence="6 7">
    <name type="scientific">Mucilaginibacter antarcticus</name>
    <dbReference type="NCBI Taxonomy" id="1855725"/>
    <lineage>
        <taxon>Bacteria</taxon>
        <taxon>Pseudomonadati</taxon>
        <taxon>Bacteroidota</taxon>
        <taxon>Sphingobacteriia</taxon>
        <taxon>Sphingobacteriales</taxon>
        <taxon>Sphingobacteriaceae</taxon>
        <taxon>Mucilaginibacter</taxon>
    </lineage>
</organism>
<comment type="caution">
    <text evidence="6">The sequence shown here is derived from an EMBL/GenBank/DDBJ whole genome shotgun (WGS) entry which is preliminary data.</text>
</comment>
<gene>
    <name evidence="6" type="ORF">ACFSYC_19485</name>
</gene>
<dbReference type="RefSeq" id="WP_377130539.1">
    <property type="nucleotide sequence ID" value="NZ_JBHUON010000042.1"/>
</dbReference>
<keyword evidence="7" id="KW-1185">Reference proteome</keyword>
<dbReference type="InterPro" id="IPR011041">
    <property type="entry name" value="Quinoprot_gluc/sorb_DH_b-prop"/>
</dbReference>
<dbReference type="Pfam" id="PF00034">
    <property type="entry name" value="Cytochrom_C"/>
    <property type="match status" value="1"/>
</dbReference>
<keyword evidence="2 4" id="KW-0479">Metal-binding</keyword>
<dbReference type="InterPro" id="IPR012938">
    <property type="entry name" value="Glc/Sorbosone_DH"/>
</dbReference>
<dbReference type="InterPro" id="IPR011042">
    <property type="entry name" value="6-blade_b-propeller_TolB-like"/>
</dbReference>
<reference evidence="7" key="1">
    <citation type="journal article" date="2019" name="Int. J. Syst. Evol. Microbiol.">
        <title>The Global Catalogue of Microorganisms (GCM) 10K type strain sequencing project: providing services to taxonomists for standard genome sequencing and annotation.</title>
        <authorList>
            <consortium name="The Broad Institute Genomics Platform"/>
            <consortium name="The Broad Institute Genome Sequencing Center for Infectious Disease"/>
            <person name="Wu L."/>
            <person name="Ma J."/>
        </authorList>
    </citation>
    <scope>NUCLEOTIDE SEQUENCE [LARGE SCALE GENOMIC DNA]</scope>
    <source>
        <strain evidence="7">KCTC 52232</strain>
    </source>
</reference>
<dbReference type="InterPro" id="IPR009056">
    <property type="entry name" value="Cyt_c-like_dom"/>
</dbReference>
<dbReference type="Gene3D" id="1.10.760.10">
    <property type="entry name" value="Cytochrome c-like domain"/>
    <property type="match status" value="1"/>
</dbReference>
<keyword evidence="1 4" id="KW-0349">Heme</keyword>
<evidence type="ECO:0000259" key="5">
    <source>
        <dbReference type="PROSITE" id="PS51007"/>
    </source>
</evidence>
<dbReference type="Gene3D" id="2.120.10.30">
    <property type="entry name" value="TolB, C-terminal domain"/>
    <property type="match status" value="1"/>
</dbReference>